<evidence type="ECO:0000313" key="6">
    <source>
        <dbReference type="Proteomes" id="UP001519924"/>
    </source>
</evidence>
<dbReference type="Pfam" id="PF05272">
    <property type="entry name" value="VapE-like_dom"/>
    <property type="match status" value="1"/>
</dbReference>
<feature type="region of interest" description="Disordered" evidence="1">
    <location>
        <begin position="326"/>
        <end position="346"/>
    </location>
</feature>
<evidence type="ECO:0000259" key="2">
    <source>
        <dbReference type="Pfam" id="PF05272"/>
    </source>
</evidence>
<gene>
    <name evidence="5" type="ORF">K1J50_10935</name>
</gene>
<feature type="compositionally biased region" description="Pro residues" evidence="1">
    <location>
        <begin position="334"/>
        <end position="343"/>
    </location>
</feature>
<dbReference type="InterPro" id="IPR007936">
    <property type="entry name" value="VapE-like_dom"/>
</dbReference>
<dbReference type="PANTHER" id="PTHR34985">
    <property type="entry name" value="SLR0554 PROTEIN"/>
    <property type="match status" value="1"/>
</dbReference>
<keyword evidence="6" id="KW-1185">Reference proteome</keyword>
<dbReference type="RefSeq" id="WP_220117747.1">
    <property type="nucleotide sequence ID" value="NZ_JAHZUY010000026.1"/>
</dbReference>
<proteinExistence type="predicted"/>
<organism evidence="5 6">
    <name type="scientific">Caldovatus aquaticus</name>
    <dbReference type="NCBI Taxonomy" id="2865671"/>
    <lineage>
        <taxon>Bacteria</taxon>
        <taxon>Pseudomonadati</taxon>
        <taxon>Pseudomonadota</taxon>
        <taxon>Alphaproteobacteria</taxon>
        <taxon>Acetobacterales</taxon>
        <taxon>Roseomonadaceae</taxon>
        <taxon>Caldovatus</taxon>
    </lineage>
</organism>
<comment type="caution">
    <text evidence="5">The sequence shown here is derived from an EMBL/GenBank/DDBJ whole genome shotgun (WGS) entry which is preliminary data.</text>
</comment>
<dbReference type="EMBL" id="JAHZUY010000026">
    <property type="protein sequence ID" value="MBW8270001.1"/>
    <property type="molecule type" value="Genomic_DNA"/>
</dbReference>
<reference evidence="5 6" key="1">
    <citation type="submission" date="2021-08" db="EMBL/GenBank/DDBJ databases">
        <title>Caldovatus sediminis gen. nov., sp. nov., a moderately thermophilic bacterium isolated from a hot spring.</title>
        <authorList>
            <person name="Hu C.-J."/>
            <person name="Li W.-J."/>
            <person name="Xian W.-D."/>
        </authorList>
    </citation>
    <scope>NUCLEOTIDE SEQUENCE [LARGE SCALE GENOMIC DNA]</scope>
    <source>
        <strain evidence="5 6">SYSU G05006</strain>
    </source>
</reference>
<feature type="domain" description="Virulence-associated protein E-like" evidence="2">
    <location>
        <begin position="534"/>
        <end position="746"/>
    </location>
</feature>
<accession>A0ABS7F317</accession>
<evidence type="ECO:0000313" key="5">
    <source>
        <dbReference type="EMBL" id="MBW8270001.1"/>
    </source>
</evidence>
<feature type="domain" description="Toprim" evidence="3">
    <location>
        <begin position="235"/>
        <end position="322"/>
    </location>
</feature>
<dbReference type="Pfam" id="PF23639">
    <property type="entry name" value="DUF7146"/>
    <property type="match status" value="1"/>
</dbReference>
<evidence type="ECO:0000259" key="3">
    <source>
        <dbReference type="Pfam" id="PF13362"/>
    </source>
</evidence>
<evidence type="ECO:0000259" key="4">
    <source>
        <dbReference type="Pfam" id="PF23639"/>
    </source>
</evidence>
<sequence length="848" mass="92773">MIDLNDAGMAPARHDLAEIRRRLAATAREWLPPLFPNARRSPDGRTLRCADLSGRAPRGEGSCVIHLEGRFAGWGFDHATGESAGPIDMLAHGTGAADARLFDEAARLARMDRPAPPPRAPEPRPDHSREVARILDGCVPPAGTPAETYLRGRGLALPDSPDLLFHPDLADFESRRGWPGMVALVRDAVGEATGGIHRTYLLDDGSGKAPPGKKMLGPVAGGTVRLAPMPGDGRIGVAEGIETALAAMALFGVPTMAALSADGLRRWRWPEGTTHVTIFADAGHAGMQAAATLADRLNLADIPSRILAPLHGDDFNDDLRRGATAADYDERQPAPRPDPPAAAPGPATVEELLATAADLTRPPDAAPLSDLLGRLAMARLDPLPERQVLAAVKTATGIAVSILEKQLAELRRRLNATGDVRRAPVRPPWASLLRIDAGGAPERNEANVITALSLDAAFAGALVFDEFSQEIMVARALPWDPPGAPLPRPWGEADDVRCAEWLQRHEINVPPVVVGRSVVAVARNTRVHPVRDYLEALAWDGTPRLDAWAVTYLGAEDTPLHRSMASLWMVSAVARIMQPGCKADHMLILEGPQGIRKSTALKVLASEPWFTDELAELGSKDAAQQMRGVWIIEMAELDAIGQADVSRIKAFLSRTTDRYRPPYERYVVTVPRQCVFAGTVNPDTYLRDETGNRRFWPLRCGDIDLDGLRRDRDQLWAEAVARYRAGAPWWIEDRALIAEASAAQEARYQGDAWDARIERWLVSERRPVNVGVGHFEDWQERFVPRAQPLTDVSIGEVLEQALGIEPAKWTRADQMRVGAFFRARKWVKYRTKTPPREWRYVAPGTPVP</sequence>
<dbReference type="Proteomes" id="UP001519924">
    <property type="component" value="Unassembled WGS sequence"/>
</dbReference>
<protein>
    <submittedName>
        <fullName evidence="5">Toprim domain-containing protein</fullName>
    </submittedName>
</protein>
<name>A0ABS7F317_9PROT</name>
<evidence type="ECO:0000256" key="1">
    <source>
        <dbReference type="SAM" id="MobiDB-lite"/>
    </source>
</evidence>
<dbReference type="InterPro" id="IPR006171">
    <property type="entry name" value="TOPRIM_dom"/>
</dbReference>
<dbReference type="Pfam" id="PF13362">
    <property type="entry name" value="Toprim_3"/>
    <property type="match status" value="1"/>
</dbReference>
<dbReference type="PANTHER" id="PTHR34985:SF1">
    <property type="entry name" value="SLR0554 PROTEIN"/>
    <property type="match status" value="1"/>
</dbReference>
<dbReference type="InterPro" id="IPR055570">
    <property type="entry name" value="DUF7146"/>
</dbReference>
<feature type="domain" description="DUF7146" evidence="4">
    <location>
        <begin position="127"/>
        <end position="226"/>
    </location>
</feature>